<evidence type="ECO:0000256" key="1">
    <source>
        <dbReference type="SAM" id="MobiDB-lite"/>
    </source>
</evidence>
<feature type="compositionally biased region" description="Basic and acidic residues" evidence="1">
    <location>
        <begin position="19"/>
        <end position="29"/>
    </location>
</feature>
<feature type="region of interest" description="Disordered" evidence="1">
    <location>
        <begin position="13"/>
        <end position="39"/>
    </location>
</feature>
<sequence>MNPVKFALILTTTTTQSRSPDREEDEHWRGPSQGGSVKKSLDKDLFYSFNDGENGGTNEVLNAPIVVSKVDVSLETDEKCVDGLVKDGAMDPIPETIHVSRSQEAETIEAMKAAEEKVESQTSEILPKKLKILRDQFQCSLLLQLMPNLLKNQKSTPQSRLQQIV</sequence>
<reference evidence="2" key="1">
    <citation type="journal article" date="2019" name="Sci. Rep.">
        <title>Draft genome of Tanacetum cinerariifolium, the natural source of mosquito coil.</title>
        <authorList>
            <person name="Yamashiro T."/>
            <person name="Shiraishi A."/>
            <person name="Satake H."/>
            <person name="Nakayama K."/>
        </authorList>
    </citation>
    <scope>NUCLEOTIDE SEQUENCE</scope>
</reference>
<evidence type="ECO:0000313" key="2">
    <source>
        <dbReference type="EMBL" id="GEU68993.1"/>
    </source>
</evidence>
<comment type="caution">
    <text evidence="2">The sequence shown here is derived from an EMBL/GenBank/DDBJ whole genome shotgun (WGS) entry which is preliminary data.</text>
</comment>
<dbReference type="AlphaFoldDB" id="A0A6L2M4P8"/>
<dbReference type="EMBL" id="BKCJ010005851">
    <property type="protein sequence ID" value="GEU68993.1"/>
    <property type="molecule type" value="Genomic_DNA"/>
</dbReference>
<protein>
    <submittedName>
        <fullName evidence="2">Uncharacterized protein</fullName>
    </submittedName>
</protein>
<proteinExistence type="predicted"/>
<name>A0A6L2M4P8_TANCI</name>
<organism evidence="2">
    <name type="scientific">Tanacetum cinerariifolium</name>
    <name type="common">Dalmatian daisy</name>
    <name type="synonym">Chrysanthemum cinerariifolium</name>
    <dbReference type="NCBI Taxonomy" id="118510"/>
    <lineage>
        <taxon>Eukaryota</taxon>
        <taxon>Viridiplantae</taxon>
        <taxon>Streptophyta</taxon>
        <taxon>Embryophyta</taxon>
        <taxon>Tracheophyta</taxon>
        <taxon>Spermatophyta</taxon>
        <taxon>Magnoliopsida</taxon>
        <taxon>eudicotyledons</taxon>
        <taxon>Gunneridae</taxon>
        <taxon>Pentapetalae</taxon>
        <taxon>asterids</taxon>
        <taxon>campanulids</taxon>
        <taxon>Asterales</taxon>
        <taxon>Asteraceae</taxon>
        <taxon>Asteroideae</taxon>
        <taxon>Anthemideae</taxon>
        <taxon>Anthemidinae</taxon>
        <taxon>Tanacetum</taxon>
    </lineage>
</organism>
<accession>A0A6L2M4P8</accession>
<gene>
    <name evidence="2" type="ORF">Tci_040971</name>
</gene>